<evidence type="ECO:0000259" key="6">
    <source>
        <dbReference type="Pfam" id="PF03958"/>
    </source>
</evidence>
<protein>
    <recommendedName>
        <fullName evidence="3">Type 3 secretion system secretin</fullName>
        <shortName evidence="3">T3SS secretin</shortName>
    </recommendedName>
</protein>
<evidence type="ECO:0000259" key="5">
    <source>
        <dbReference type="Pfam" id="PF00263"/>
    </source>
</evidence>
<keyword evidence="2 3" id="KW-0732">Signal</keyword>
<feature type="domain" description="NolW-like" evidence="6">
    <location>
        <begin position="185"/>
        <end position="304"/>
    </location>
</feature>
<dbReference type="InterPro" id="IPR004846">
    <property type="entry name" value="T2SS/T3SS_dom"/>
</dbReference>
<comment type="function">
    <text evidence="3">Component of the type III secretion system (T3SS), also called injectisome, which is used to inject bacterial effector proteins into eukaryotic host cells. Forms a ring-shaped multimeric structure with an apparent central pore in the outer membrane.</text>
</comment>
<gene>
    <name evidence="3" type="primary">sctC</name>
    <name evidence="7" type="ORF">L566_2105</name>
</gene>
<evidence type="ECO:0000313" key="7">
    <source>
        <dbReference type="EMBL" id="ETH30031.1"/>
    </source>
</evidence>
<evidence type="ECO:0000313" key="8">
    <source>
        <dbReference type="Proteomes" id="UP000018679"/>
    </source>
</evidence>
<comment type="subcellular location">
    <subcellularLocation>
        <location evidence="1 3 4">Cell outer membrane</location>
    </subcellularLocation>
</comment>
<keyword evidence="3" id="KW-0998">Cell outer membrane</keyword>
<dbReference type="PANTHER" id="PTHR30332">
    <property type="entry name" value="PROBABLE GENERAL SECRETION PATHWAY PROTEIN D"/>
    <property type="match status" value="1"/>
</dbReference>
<keyword evidence="3 4" id="KW-0813">Transport</keyword>
<organism evidence="7 8">
    <name type="scientific">Bordetella pertussis CHLA-26</name>
    <dbReference type="NCBI Taxonomy" id="1331284"/>
    <lineage>
        <taxon>Bacteria</taxon>
        <taxon>Pseudomonadati</taxon>
        <taxon>Pseudomonadota</taxon>
        <taxon>Betaproteobacteria</taxon>
        <taxon>Burkholderiales</taxon>
        <taxon>Alcaligenaceae</taxon>
        <taxon>Bordetella</taxon>
    </lineage>
</organism>
<dbReference type="GO" id="GO:0030257">
    <property type="term" value="C:type III protein secretion system complex"/>
    <property type="evidence" value="ECO:0007669"/>
    <property type="project" value="UniProtKB-UniRule"/>
</dbReference>
<dbReference type="PRINTS" id="PR01337">
    <property type="entry name" value="TYPE3OMGPROT"/>
</dbReference>
<dbReference type="Gene3D" id="3.55.50.30">
    <property type="match status" value="1"/>
</dbReference>
<evidence type="ECO:0000256" key="3">
    <source>
        <dbReference type="HAMAP-Rule" id="MF_02219"/>
    </source>
</evidence>
<dbReference type="InterPro" id="IPR050810">
    <property type="entry name" value="Bact_Secretion_Sys_Channel"/>
</dbReference>
<keyword evidence="3" id="KW-0653">Protein transport</keyword>
<dbReference type="Proteomes" id="UP000018679">
    <property type="component" value="Unassembled WGS sequence"/>
</dbReference>
<dbReference type="GO" id="GO:0009279">
    <property type="term" value="C:cell outer membrane"/>
    <property type="evidence" value="ECO:0007669"/>
    <property type="project" value="UniProtKB-SubCell"/>
</dbReference>
<evidence type="ECO:0000256" key="4">
    <source>
        <dbReference type="RuleBase" id="RU004004"/>
    </source>
</evidence>
<dbReference type="NCBIfam" id="TIGR02516">
    <property type="entry name" value="type_III_yscC"/>
    <property type="match status" value="1"/>
</dbReference>
<dbReference type="GO" id="GO:0015627">
    <property type="term" value="C:type II protein secretion system complex"/>
    <property type="evidence" value="ECO:0007669"/>
    <property type="project" value="TreeGrafter"/>
</dbReference>
<dbReference type="Pfam" id="PF00263">
    <property type="entry name" value="Secretin"/>
    <property type="match status" value="1"/>
</dbReference>
<dbReference type="InterPro" id="IPR005644">
    <property type="entry name" value="NolW-like"/>
</dbReference>
<dbReference type="InterPro" id="IPR003522">
    <property type="entry name" value="T3SS_OM_pore_YscC"/>
</dbReference>
<sequence length="607" mass="64054">MEKGDGAMAIGRLGYLVRGAWAGGVMLLAAGSAWAAPNWPLAPYSYYAQQQSLSDVLREFAAGFSLALQQGKGVQGVVNGRFNARTPTEFIERLSGIYGFNWFVHAGTLYVSRTSDVVTRAVDAAGASPSALRQALLQLGILDERFGWGELPAQGVAMVSGPPAYVALVEQAVAALPKGAGNQQVAVFRLKHASVSDRVIRYRDQQVVTPGMATMLRQLILGAGPGNDAALAAVAAPLRENPPVFGDAAADGNAPLAGAAQAAGRRLSEPSVQADTRLNALIVQDIPERMPIYRALIEQLDVPSTLIEIEAMIVDVNTDLVNELGVTWGAQIGTTSLGYGDLGLRPGNGLPVDGAAADLAPGTLGISVSTRLAARLRALESDGQANILSQPSILTADNLGAMIDLSDTFYIRTLGERVATVTPVTVGTSLRVTPRYIAAKGGRQVELAIDIEDGRVLQEYPIDGLPRVRKSSISTLAVVGDEQTLLIGGYNNRRDEEQVEKVPLLGDIPGLGFLFSSKSRAVQRRERLFLIRPRVVAIEGKPVFSPVAGTSQVFMSTGWGGHGSSLSIAPGEGGHTQVRHDARAGRPVRLVPDSLHVEYGEAGEASP</sequence>
<reference evidence="7 8" key="1">
    <citation type="journal article" date="2013" name="Genome Announc.">
        <title>Genome Sequences of 28 Bordetella pertussis U.S. Outbreak Strains Dating from 2010 to 2012.</title>
        <authorList>
            <person name="Harvill E.T."/>
            <person name="Goodfield L.L."/>
            <person name="Ivanov Y."/>
            <person name="Meyer J.A."/>
            <person name="Newth C."/>
            <person name="Cassiday P."/>
            <person name="Tondella M.L."/>
            <person name="Liao P."/>
            <person name="Zimmerman J."/>
            <person name="Meert K."/>
            <person name="Wessel D."/>
            <person name="Berger J."/>
            <person name="Dean J.M."/>
            <person name="Holubkov R."/>
            <person name="Burr J."/>
            <person name="Liu T."/>
            <person name="Brinkac L."/>
            <person name="Kim M."/>
            <person name="Losada L."/>
        </authorList>
    </citation>
    <scope>NUCLEOTIDE SEQUENCE [LARGE SCALE GENOMIC DNA]</scope>
    <source>
        <strain evidence="7 8">CHLA-26</strain>
    </source>
</reference>
<accession>A0AAI9J0K1</accession>
<dbReference type="AlphaFoldDB" id="A0AAI9J0K1"/>
<dbReference type="PANTHER" id="PTHR30332:SF5">
    <property type="entry name" value="SPI-1 TYPE 3 SECRETION SYSTEM SECRETIN"/>
    <property type="match status" value="1"/>
</dbReference>
<name>A0AAI9J0K1_BORPT</name>
<feature type="domain" description="Type II/III secretion system secretin-like" evidence="5">
    <location>
        <begin position="378"/>
        <end position="536"/>
    </location>
</feature>
<dbReference type="InterPro" id="IPR038591">
    <property type="entry name" value="NolW-like_sf"/>
</dbReference>
<comment type="subunit">
    <text evidence="3">The core secretion machinery of the T3SS is composed of approximately 20 different proteins, including cytoplasmic components, a base, an export apparatus and a needle. This subunit is part of the base, which anchors the injectisome in the bacterial cell envelope. Forms a stable homooligomeric complex.</text>
</comment>
<feature type="domain" description="NolW-like" evidence="6">
    <location>
        <begin position="125"/>
        <end position="177"/>
    </location>
</feature>
<dbReference type="GO" id="GO:0030254">
    <property type="term" value="P:protein secretion by the type III secretion system"/>
    <property type="evidence" value="ECO:0007669"/>
    <property type="project" value="UniProtKB-UniRule"/>
</dbReference>
<evidence type="ECO:0000256" key="2">
    <source>
        <dbReference type="ARBA" id="ARBA00022729"/>
    </source>
</evidence>
<dbReference type="EMBL" id="AXSB02000035">
    <property type="protein sequence ID" value="ETH30031.1"/>
    <property type="molecule type" value="Genomic_DNA"/>
</dbReference>
<evidence type="ECO:0000256" key="1">
    <source>
        <dbReference type="ARBA" id="ARBA00004442"/>
    </source>
</evidence>
<comment type="similarity">
    <text evidence="3">Belongs to the bacterial secretin family. T3SS SctC subfamily.</text>
</comment>
<comment type="caution">
    <text evidence="7">The sequence shown here is derived from an EMBL/GenBank/DDBJ whole genome shotgun (WGS) entry which is preliminary data.</text>
</comment>
<keyword evidence="3" id="KW-0811">Translocation</keyword>
<dbReference type="Gene3D" id="3.30.1370.120">
    <property type="match status" value="2"/>
</dbReference>
<proteinExistence type="inferred from homology"/>
<keyword evidence="3" id="KW-0472">Membrane</keyword>
<dbReference type="Pfam" id="PF03958">
    <property type="entry name" value="Secretin_N"/>
    <property type="match status" value="2"/>
</dbReference>
<dbReference type="HAMAP" id="MF_02219">
    <property type="entry name" value="Type_III_secretin"/>
    <property type="match status" value="1"/>
</dbReference>